<feature type="domain" description="GH18" evidence="5">
    <location>
        <begin position="77"/>
        <end position="444"/>
    </location>
</feature>
<dbReference type="InterPro" id="IPR011583">
    <property type="entry name" value="Chitinase_II/V-like_cat"/>
</dbReference>
<comment type="similarity">
    <text evidence="1">Belongs to the glycosyl hydrolase 18 family. Chitinase class II subfamily.</text>
</comment>
<dbReference type="InterPro" id="IPR050314">
    <property type="entry name" value="Glycosyl_Hydrlase_18"/>
</dbReference>
<feature type="domain" description="Chitin-binding type-2" evidence="4">
    <location>
        <begin position="899"/>
        <end position="954"/>
    </location>
</feature>
<dbReference type="InterPro" id="IPR036508">
    <property type="entry name" value="Chitin-bd_dom_sf"/>
</dbReference>
<dbReference type="Pfam" id="PF01607">
    <property type="entry name" value="CBM_14"/>
    <property type="match status" value="1"/>
</dbReference>
<dbReference type="PANTHER" id="PTHR11177">
    <property type="entry name" value="CHITINASE"/>
    <property type="match status" value="1"/>
</dbReference>
<name>A0A7E4UPD8_PANRE</name>
<dbReference type="InterPro" id="IPR029070">
    <property type="entry name" value="Chitinase_insertion_sf"/>
</dbReference>
<feature type="compositionally biased region" description="Pro residues" evidence="3">
    <location>
        <begin position="886"/>
        <end position="895"/>
    </location>
</feature>
<dbReference type="Gene3D" id="3.10.50.10">
    <property type="match status" value="2"/>
</dbReference>
<feature type="domain" description="GH18" evidence="5">
    <location>
        <begin position="462"/>
        <end position="839"/>
    </location>
</feature>
<organism evidence="6 7">
    <name type="scientific">Panagrellus redivivus</name>
    <name type="common">Microworm</name>
    <dbReference type="NCBI Taxonomy" id="6233"/>
    <lineage>
        <taxon>Eukaryota</taxon>
        <taxon>Metazoa</taxon>
        <taxon>Ecdysozoa</taxon>
        <taxon>Nematoda</taxon>
        <taxon>Chromadorea</taxon>
        <taxon>Rhabditida</taxon>
        <taxon>Tylenchina</taxon>
        <taxon>Panagrolaimomorpha</taxon>
        <taxon>Panagrolaimoidea</taxon>
        <taxon>Panagrolaimidae</taxon>
        <taxon>Panagrellus</taxon>
    </lineage>
</organism>
<dbReference type="SUPFAM" id="SSF54556">
    <property type="entry name" value="Chitinase insertion domain"/>
    <property type="match status" value="2"/>
</dbReference>
<proteinExistence type="inferred from homology"/>
<dbReference type="Gene3D" id="2.170.140.10">
    <property type="entry name" value="Chitin binding domain"/>
    <property type="match status" value="1"/>
</dbReference>
<accession>A0A7E4UPD8</accession>
<dbReference type="GO" id="GO:0008061">
    <property type="term" value="F:chitin binding"/>
    <property type="evidence" value="ECO:0007669"/>
    <property type="project" value="UniProtKB-KW"/>
</dbReference>
<dbReference type="GO" id="GO:0004568">
    <property type="term" value="F:chitinase activity"/>
    <property type="evidence" value="ECO:0007669"/>
    <property type="project" value="TreeGrafter"/>
</dbReference>
<dbReference type="AlphaFoldDB" id="A0A7E4UPD8"/>
<dbReference type="PROSITE" id="PS51910">
    <property type="entry name" value="GH18_2"/>
    <property type="match status" value="2"/>
</dbReference>
<reference evidence="7" key="2">
    <citation type="submission" date="2020-10" db="UniProtKB">
        <authorList>
            <consortium name="WormBaseParasite"/>
        </authorList>
    </citation>
    <scope>IDENTIFICATION</scope>
</reference>
<evidence type="ECO:0000256" key="3">
    <source>
        <dbReference type="SAM" id="MobiDB-lite"/>
    </source>
</evidence>
<evidence type="ECO:0000256" key="1">
    <source>
        <dbReference type="ARBA" id="ARBA00009121"/>
    </source>
</evidence>
<evidence type="ECO:0000256" key="2">
    <source>
        <dbReference type="ARBA" id="ARBA00022669"/>
    </source>
</evidence>
<dbReference type="Proteomes" id="UP000492821">
    <property type="component" value="Unassembled WGS sequence"/>
</dbReference>
<dbReference type="Pfam" id="PF00704">
    <property type="entry name" value="Glyco_hydro_18"/>
    <property type="match status" value="2"/>
</dbReference>
<dbReference type="PANTHER" id="PTHR11177:SF400">
    <property type="entry name" value="ENDOCHITINASE-RELATED"/>
    <property type="match status" value="1"/>
</dbReference>
<feature type="compositionally biased region" description="Low complexity" evidence="3">
    <location>
        <begin position="840"/>
        <end position="885"/>
    </location>
</feature>
<feature type="region of interest" description="Disordered" evidence="3">
    <location>
        <begin position="840"/>
        <end position="899"/>
    </location>
</feature>
<dbReference type="GO" id="GO:0006032">
    <property type="term" value="P:chitin catabolic process"/>
    <property type="evidence" value="ECO:0007669"/>
    <property type="project" value="TreeGrafter"/>
</dbReference>
<dbReference type="SMART" id="SM00494">
    <property type="entry name" value="ChtBD2"/>
    <property type="match status" value="1"/>
</dbReference>
<evidence type="ECO:0000259" key="5">
    <source>
        <dbReference type="PROSITE" id="PS51910"/>
    </source>
</evidence>
<dbReference type="InterPro" id="IPR017853">
    <property type="entry name" value="GH"/>
</dbReference>
<keyword evidence="2" id="KW-0147">Chitin-binding</keyword>
<evidence type="ECO:0000313" key="7">
    <source>
        <dbReference type="WBParaSite" id="Pan_g11177.t1"/>
    </source>
</evidence>
<evidence type="ECO:0000259" key="4">
    <source>
        <dbReference type="PROSITE" id="PS50940"/>
    </source>
</evidence>
<dbReference type="GO" id="GO:0005975">
    <property type="term" value="P:carbohydrate metabolic process"/>
    <property type="evidence" value="ECO:0007669"/>
    <property type="project" value="InterPro"/>
</dbReference>
<protein>
    <submittedName>
        <fullName evidence="7">Glyco_18 domain-containing protein</fullName>
    </submittedName>
</protein>
<dbReference type="GO" id="GO:0005576">
    <property type="term" value="C:extracellular region"/>
    <property type="evidence" value="ECO:0007669"/>
    <property type="project" value="InterPro"/>
</dbReference>
<dbReference type="InterPro" id="IPR002557">
    <property type="entry name" value="Chitin-bd_dom"/>
</dbReference>
<dbReference type="WBParaSite" id="Pan_g11177.t1">
    <property type="protein sequence ID" value="Pan_g11177.t1"/>
    <property type="gene ID" value="Pan_g11177"/>
</dbReference>
<reference evidence="6" key="1">
    <citation type="journal article" date="2013" name="Genetics">
        <title>The draft genome and transcriptome of Panagrellus redivivus are shaped by the harsh demands of a free-living lifestyle.</title>
        <authorList>
            <person name="Srinivasan J."/>
            <person name="Dillman A.R."/>
            <person name="Macchietto M.G."/>
            <person name="Heikkinen L."/>
            <person name="Lakso M."/>
            <person name="Fracchia K.M."/>
            <person name="Antoshechkin I."/>
            <person name="Mortazavi A."/>
            <person name="Wong G."/>
            <person name="Sternberg P.W."/>
        </authorList>
    </citation>
    <scope>NUCLEOTIDE SEQUENCE [LARGE SCALE GENOMIC DNA]</scope>
    <source>
        <strain evidence="6">MT8872</strain>
    </source>
</reference>
<evidence type="ECO:0000313" key="6">
    <source>
        <dbReference type="Proteomes" id="UP000492821"/>
    </source>
</evidence>
<dbReference type="PROSITE" id="PS50940">
    <property type="entry name" value="CHIT_BIND_II"/>
    <property type="match status" value="1"/>
</dbReference>
<dbReference type="SUPFAM" id="SSF57625">
    <property type="entry name" value="Invertebrate chitin-binding proteins"/>
    <property type="match status" value="1"/>
</dbReference>
<dbReference type="SMART" id="SM00636">
    <property type="entry name" value="Glyco_18"/>
    <property type="match status" value="2"/>
</dbReference>
<dbReference type="InterPro" id="IPR001223">
    <property type="entry name" value="Glyco_hydro18_cat"/>
</dbReference>
<dbReference type="SUPFAM" id="SSF51445">
    <property type="entry name" value="(Trans)glycosidases"/>
    <property type="match status" value="2"/>
</dbReference>
<sequence length="973" mass="110797">MKFLSNAISRYQILKQTERGVFRHHIRRVRSRKSVIALCGHFFRPKMTSKMLFLLAMGLGIAASDDAIGLSKTPDEFILSCYITRGGLANRHFNVEAYEPGLCTHIYYGKLDLDANFTLMMAADDVTEGNKTGFYERINNLKLKQPGLKTVLTVGGMMPIDDVNFTHDNFAAFLSDAPTRKKIGTRMVKWAKKNNFDGLHINWTPDLMECNKNYTAFLEELKSAGGKDFILTAALRNRYDYVLDRKCDEGYNEVFKWGKILDFAHVTTFSYGGPWENRTDFNAPLNFPFALPHEDNVKMDMQSYTRTEFPREKLLLSIPSFAYGWHLLNASEAGVYATGTPSKPKPSTHGDGYAAYFEICPQKPAHQSTQFWSDFYDVPYSVDKWGDWWTHENKRSVELKMQLVKEKGYGGAIMYSLDFDDYDGACSGQTFELTKAMRSGLAYVPPTVEPTTTTPDPTVSDFILPCYITHEGLHRPEAPFLPESYYIPGLCTHVFYGFAVLDANFELLPNKEDLTVGNKTGDYVRINNLKLKQPGLKTVLSIGGIDEAIFTKHNFKTMIDNAELRKRFIASVMDTVNEYNFDGVDMYLTPDKIECNRNYSSFLRELKTAAGDLIVVAALRNRLGYHDFCNDDPYRYNDLEAWGKILDFAHIATFNYYGPWENETNFNSPLKTLFPGHSAGTVDEDMHDYTRKIPRKKLLLSIPAFANGWLLLDNNQTGMFSPGVPSMPKRYTSKAGFAAFYEICPHEYSLTKDFWNDMCEVPYTVDFFGQWFSYENKRSVELKMQYVKGGALTWSPDNIDSFGGAVIYSLDLDDFVGFCSEDKKPFALTRAMRSGLADVTTTVKPSTTPTTTTKAPTTTTTTQKPTTTRKPTTTTKAPTTTTTTSPPKPTPPATTPRPAFKCPEAFGSFSNPYDCRTYYKCWFWGSTLQWCPSYYYWDQRYKSCVWYTYAMCFLKDAPEQHKVEPEWLKLINV</sequence>
<dbReference type="Gene3D" id="3.20.20.80">
    <property type="entry name" value="Glycosidases"/>
    <property type="match status" value="2"/>
</dbReference>
<keyword evidence="6" id="KW-1185">Reference proteome</keyword>